<organism evidence="1 2">
    <name type="scientific">Chamaesiphon polymorphus CCALA 037</name>
    <dbReference type="NCBI Taxonomy" id="2107692"/>
    <lineage>
        <taxon>Bacteria</taxon>
        <taxon>Bacillati</taxon>
        <taxon>Cyanobacteriota</taxon>
        <taxon>Cyanophyceae</taxon>
        <taxon>Gomontiellales</taxon>
        <taxon>Chamaesiphonaceae</taxon>
        <taxon>Chamaesiphon</taxon>
    </lineage>
</organism>
<name>A0A2T1GLI0_9CYAN</name>
<proteinExistence type="predicted"/>
<dbReference type="RefSeq" id="WP_106300390.1">
    <property type="nucleotide sequence ID" value="NZ_PVWO01000025.1"/>
</dbReference>
<gene>
    <name evidence="1" type="ORF">C7B77_03555</name>
</gene>
<comment type="caution">
    <text evidence="1">The sequence shown here is derived from an EMBL/GenBank/DDBJ whole genome shotgun (WGS) entry which is preliminary data.</text>
</comment>
<reference evidence="1 2" key="1">
    <citation type="submission" date="2018-03" db="EMBL/GenBank/DDBJ databases">
        <title>The ancient ancestry and fast evolution of plastids.</title>
        <authorList>
            <person name="Moore K.R."/>
            <person name="Magnabosco C."/>
            <person name="Momper L."/>
            <person name="Gold D.A."/>
            <person name="Bosak T."/>
            <person name="Fournier G.P."/>
        </authorList>
    </citation>
    <scope>NUCLEOTIDE SEQUENCE [LARGE SCALE GENOMIC DNA]</scope>
    <source>
        <strain evidence="1 2">CCALA 037</strain>
    </source>
</reference>
<keyword evidence="2" id="KW-1185">Reference proteome</keyword>
<dbReference type="EMBL" id="PVWO01000025">
    <property type="protein sequence ID" value="PSB58727.1"/>
    <property type="molecule type" value="Genomic_DNA"/>
</dbReference>
<dbReference type="InterPro" id="IPR021705">
    <property type="entry name" value="DUF3288"/>
</dbReference>
<sequence>MPEQSKLPQRHPQEKLDRLIVDRLLESDPQEAMALAELARLRIRYNGFPGATDIQANLDRLLIEWHLTEEQLFAKTRELHNTEQIYQVKAKKYQEQEDWN</sequence>
<evidence type="ECO:0000313" key="1">
    <source>
        <dbReference type="EMBL" id="PSB58727.1"/>
    </source>
</evidence>
<protein>
    <submittedName>
        <fullName evidence="1">DUF3288 domain-containing protein</fullName>
    </submittedName>
</protein>
<dbReference type="Proteomes" id="UP000238937">
    <property type="component" value="Unassembled WGS sequence"/>
</dbReference>
<evidence type="ECO:0000313" key="2">
    <source>
        <dbReference type="Proteomes" id="UP000238937"/>
    </source>
</evidence>
<accession>A0A2T1GLI0</accession>
<dbReference type="OrthoDB" id="514226at2"/>
<dbReference type="Pfam" id="PF11691">
    <property type="entry name" value="DUF3288"/>
    <property type="match status" value="1"/>
</dbReference>
<dbReference type="AlphaFoldDB" id="A0A2T1GLI0"/>